<organism evidence="1 2">
    <name type="scientific">Neobacillus niacini</name>
    <dbReference type="NCBI Taxonomy" id="86668"/>
    <lineage>
        <taxon>Bacteria</taxon>
        <taxon>Bacillati</taxon>
        <taxon>Bacillota</taxon>
        <taxon>Bacilli</taxon>
        <taxon>Bacillales</taxon>
        <taxon>Bacillaceae</taxon>
        <taxon>Neobacillus</taxon>
    </lineage>
</organism>
<dbReference type="Pfam" id="PF06240">
    <property type="entry name" value="COXG"/>
    <property type="match status" value="1"/>
</dbReference>
<dbReference type="AlphaFoldDB" id="A0A852TDM6"/>
<dbReference type="InterPro" id="IPR010419">
    <property type="entry name" value="CO_DH_gsu"/>
</dbReference>
<dbReference type="Gene3D" id="3.30.530.20">
    <property type="match status" value="1"/>
</dbReference>
<reference evidence="2" key="2">
    <citation type="submission" date="2020-08" db="EMBL/GenBank/DDBJ databases">
        <title>The Agave Microbiome: Exploring the role of microbial communities in plant adaptations to desert environments.</title>
        <authorList>
            <person name="Partida-Martinez L.P."/>
        </authorList>
    </citation>
    <scope>NUCLEOTIDE SEQUENCE [LARGE SCALE GENOMIC DNA]</scope>
    <source>
        <strain evidence="2">AT2.8</strain>
    </source>
</reference>
<dbReference type="InterPro" id="IPR023393">
    <property type="entry name" value="START-like_dom_sf"/>
</dbReference>
<dbReference type="PANTHER" id="PTHR38588:SF1">
    <property type="entry name" value="BLL0334 PROTEIN"/>
    <property type="match status" value="1"/>
</dbReference>
<protein>
    <recommendedName>
        <fullName evidence="3">Carbon monoxide dehydrogenase</fullName>
    </recommendedName>
</protein>
<proteinExistence type="predicted"/>
<evidence type="ECO:0008006" key="3">
    <source>
        <dbReference type="Google" id="ProtNLM"/>
    </source>
</evidence>
<evidence type="ECO:0000313" key="2">
    <source>
        <dbReference type="Proteomes" id="UP000548423"/>
    </source>
</evidence>
<evidence type="ECO:0000313" key="1">
    <source>
        <dbReference type="EMBL" id="NYE06882.1"/>
    </source>
</evidence>
<accession>A0A852TDM6</accession>
<comment type="caution">
    <text evidence="1">The sequence shown here is derived from an EMBL/GenBank/DDBJ whole genome shotgun (WGS) entry which is preliminary data.</text>
</comment>
<name>A0A852TDM6_9BACI</name>
<reference evidence="2" key="1">
    <citation type="submission" date="2020-07" db="EMBL/GenBank/DDBJ databases">
        <authorList>
            <person name="Partida-Martinez L."/>
            <person name="Huntemann M."/>
            <person name="Clum A."/>
            <person name="Wang J."/>
            <person name="Palaniappan K."/>
            <person name="Ritter S."/>
            <person name="Chen I.-M."/>
            <person name="Stamatis D."/>
            <person name="Reddy T."/>
            <person name="O'Malley R."/>
            <person name="Daum C."/>
            <person name="Shapiro N."/>
            <person name="Ivanova N."/>
            <person name="Kyrpides N."/>
            <person name="Woyke T."/>
        </authorList>
    </citation>
    <scope>NUCLEOTIDE SEQUENCE [LARGE SCALE GENOMIC DNA]</scope>
    <source>
        <strain evidence="2">AT2.8</strain>
    </source>
</reference>
<gene>
    <name evidence="1" type="ORF">F4694_003662</name>
</gene>
<dbReference type="Proteomes" id="UP000548423">
    <property type="component" value="Unassembled WGS sequence"/>
</dbReference>
<dbReference type="PANTHER" id="PTHR38588">
    <property type="entry name" value="BLL0334 PROTEIN"/>
    <property type="match status" value="1"/>
</dbReference>
<dbReference type="EMBL" id="JACCBX010000007">
    <property type="protein sequence ID" value="NYE06882.1"/>
    <property type="molecule type" value="Genomic_DNA"/>
</dbReference>
<dbReference type="SUPFAM" id="SSF55961">
    <property type="entry name" value="Bet v1-like"/>
    <property type="match status" value="1"/>
</dbReference>
<sequence>MKIEYQHSFGLPRKVVWKYIKDEKVLGNTIPNCRTFVKSRNGVYQAEIDINIGPLKDVFTLEVKLEKEQAPSYYHLLLKGKGNLGEISGNADLFFKDQQGSTQLTIHADVKVTGILSGTAERVISGGANKGIEKFFLSVEKEIKKNLYLLRKGRK</sequence>